<dbReference type="InterPro" id="IPR054825">
    <property type="entry name" value="P68-like"/>
</dbReference>
<dbReference type="InterPro" id="IPR004984">
    <property type="entry name" value="Mycoplasma_lipoprotein_cen_dom"/>
</dbReference>
<dbReference type="InterPro" id="IPR004890">
    <property type="entry name" value="Lipoprotein_10_C"/>
</dbReference>
<name>A0AAJ2P4Y5_9BACT</name>
<feature type="transmembrane region" description="Helical" evidence="2">
    <location>
        <begin position="21"/>
        <end position="39"/>
    </location>
</feature>
<keyword evidence="5" id="KW-0449">Lipoprotein</keyword>
<evidence type="ECO:0000313" key="6">
    <source>
        <dbReference type="Proteomes" id="UP001286563"/>
    </source>
</evidence>
<comment type="caution">
    <text evidence="5">The sequence shown here is derived from an EMBL/GenBank/DDBJ whole genome shotgun (WGS) entry which is preliminary data.</text>
</comment>
<sequence length="708" mass="79026">MNTHTKKGTKLRHKNNITKKISRIFLSSLSVLAPIGIMASCGVGSDGVRPFSFDTEDDGELVFGHNFSSSGNEIKALNKIIELWNTTAKDKPDFIKMKEQNFQGGYSGASNSINTFLETKDRLKLPNIVTNYSSLLAIVNKYAMAIPIVSDLKSDQDPTDENEKNTKNFLKEQGIDDFLQINSEIPFLDEKGVYTLPFGKSSEGLYVNKVLFGWIIDQATKDSTSPAKIKAEDKAFFDEFTKLAAQKTEDVSEIKKLWKQYVPSTDGLSGYEFKKSDIENFSDLQKLSSRIVKAFPKALEGSSLTAAKSVLGIDNAATLIYGLSRSLSENDKSKEVTVLNRKENLISYTSFFNKPETDRYKNLKQIYDLLSKGMADKSIYFTATGEYNSTYFRNHQQLFSIGSTAGFHHNYIKANSKNYKVSFTYKNAGHIYTPFSPRFSAVIKASDLADISKEITVKAIDGKSNVKIKQPILAEIKSLLEQNPKKELFYFTDRDETPSGIIEGSYKVLDATEKFKPIVITGYNGIEEASASSSLNEEEMDILAAPHKFDNNSKITAVAAQGPDLIFIHANEREDRAVKAFVNWILTEEVDFGGNFGKITPVEYFSKATSYLLPLKSTLSTDVSKPKNKGQRLALEQFSRFNDQQSKAKYSLVYDNADARSSVFRSNLDSTVAQMQSLKAANGTVPDFNSFLNTLSQNLGPEFAREKK</sequence>
<dbReference type="Pfam" id="PF03305">
    <property type="entry name" value="Lipoprotein_X"/>
    <property type="match status" value="1"/>
</dbReference>
<gene>
    <name evidence="5" type="ORF">R7U35_02685</name>
</gene>
<feature type="domain" description="Mycoplasma lipoprotein C-terminal" evidence="3">
    <location>
        <begin position="560"/>
        <end position="677"/>
    </location>
</feature>
<evidence type="ECO:0000259" key="3">
    <source>
        <dbReference type="Pfam" id="PF03202"/>
    </source>
</evidence>
<dbReference type="AlphaFoldDB" id="A0AAJ2P4Y5"/>
<evidence type="ECO:0000259" key="4">
    <source>
        <dbReference type="Pfam" id="PF03305"/>
    </source>
</evidence>
<dbReference type="NCBIfam" id="NF045826">
    <property type="entry name" value="lipo_P68"/>
    <property type="match status" value="1"/>
</dbReference>
<comment type="similarity">
    <text evidence="1">Belongs to the MG185/MG260 family.</text>
</comment>
<evidence type="ECO:0000256" key="1">
    <source>
        <dbReference type="ARBA" id="ARBA00009031"/>
    </source>
</evidence>
<proteinExistence type="inferred from homology"/>
<dbReference type="Proteomes" id="UP001286563">
    <property type="component" value="Unassembled WGS sequence"/>
</dbReference>
<feature type="domain" description="Mycoplasma lipoprotein central" evidence="4">
    <location>
        <begin position="251"/>
        <end position="423"/>
    </location>
</feature>
<keyword evidence="2" id="KW-1133">Transmembrane helix</keyword>
<dbReference type="RefSeq" id="WP_318052792.1">
    <property type="nucleotide sequence ID" value="NZ_JAWPFC010000006.1"/>
</dbReference>
<keyword evidence="2" id="KW-0472">Membrane</keyword>
<dbReference type="EMBL" id="JAWPFC010000006">
    <property type="protein sequence ID" value="MDW2893591.1"/>
    <property type="molecule type" value="Genomic_DNA"/>
</dbReference>
<protein>
    <submittedName>
        <fullName evidence="5">P80 family lipoprotein</fullName>
    </submittedName>
</protein>
<evidence type="ECO:0000256" key="2">
    <source>
        <dbReference type="SAM" id="Phobius"/>
    </source>
</evidence>
<dbReference type="Gene3D" id="3.40.190.10">
    <property type="entry name" value="Periplasmic binding protein-like II"/>
    <property type="match status" value="1"/>
</dbReference>
<organism evidence="5 6">
    <name type="scientific">Mesomycoplasma ovipneumoniae</name>
    <dbReference type="NCBI Taxonomy" id="29562"/>
    <lineage>
        <taxon>Bacteria</taxon>
        <taxon>Bacillati</taxon>
        <taxon>Mycoplasmatota</taxon>
        <taxon>Mycoplasmoidales</taxon>
        <taxon>Metamycoplasmataceae</taxon>
        <taxon>Mesomycoplasma</taxon>
    </lineage>
</organism>
<accession>A0AAJ2P4Y5</accession>
<keyword evidence="2" id="KW-0812">Transmembrane</keyword>
<dbReference type="Pfam" id="PF03202">
    <property type="entry name" value="Lipoprotein_10"/>
    <property type="match status" value="1"/>
</dbReference>
<evidence type="ECO:0000313" key="5">
    <source>
        <dbReference type="EMBL" id="MDW2893591.1"/>
    </source>
</evidence>
<reference evidence="5" key="1">
    <citation type="submission" date="2023-10" db="EMBL/GenBank/DDBJ databases">
        <title>Genome sequences of Mycoplasma ovipneumoniae isolated from goats.</title>
        <authorList>
            <person name="Spergser J."/>
        </authorList>
    </citation>
    <scope>NUCLEOTIDE SEQUENCE</scope>
    <source>
        <strain evidence="5">168</strain>
    </source>
</reference>